<gene>
    <name evidence="1" type="ORF">D7V20_07910</name>
</gene>
<sequence length="132" mass="15581">MQESHDLDIAFILEKFEKVNWRQQRVLQLQINGKNSVFNVMHKASDEYLKITLNAFSKSEQFEFKIESNIQLIFPQRELFGLMTRKNKEAFLIKQASLEQAQQSLQAFINQDKQELENIYLKSKEKPISEVA</sequence>
<dbReference type="AlphaFoldDB" id="A0A3A8EUD5"/>
<dbReference type="Proteomes" id="UP000280405">
    <property type="component" value="Unassembled WGS sequence"/>
</dbReference>
<evidence type="ECO:0000313" key="1">
    <source>
        <dbReference type="EMBL" id="RKG38467.1"/>
    </source>
</evidence>
<dbReference type="EMBL" id="RAXT01000011">
    <property type="protein sequence ID" value="RKG38467.1"/>
    <property type="molecule type" value="Genomic_DNA"/>
</dbReference>
<proteinExistence type="predicted"/>
<protein>
    <submittedName>
        <fullName evidence="1">Uncharacterized protein</fullName>
    </submittedName>
</protein>
<evidence type="ECO:0000313" key="2">
    <source>
        <dbReference type="Proteomes" id="UP000280405"/>
    </source>
</evidence>
<reference evidence="1 2" key="1">
    <citation type="submission" date="2018-09" db="EMBL/GenBank/DDBJ databases">
        <title>The draft genome of Acinetobacter spp. strains.</title>
        <authorList>
            <person name="Qin J."/>
            <person name="Feng Y."/>
            <person name="Zong Z."/>
        </authorList>
    </citation>
    <scope>NUCLEOTIDE SEQUENCE [LARGE SCALE GENOMIC DNA]</scope>
    <source>
        <strain evidence="1 2">WCHAc060115</strain>
    </source>
</reference>
<accession>A0A3A8EUD5</accession>
<keyword evidence="2" id="KW-1185">Reference proteome</keyword>
<name>A0A3A8EUD5_9GAMM</name>
<dbReference type="OrthoDB" id="6688366at2"/>
<comment type="caution">
    <text evidence="1">The sequence shown here is derived from an EMBL/GenBank/DDBJ whole genome shotgun (WGS) entry which is preliminary data.</text>
</comment>
<organism evidence="1 2">
    <name type="scientific">Acinetobacter rongchengensis</name>
    <dbReference type="NCBI Taxonomy" id="2419601"/>
    <lineage>
        <taxon>Bacteria</taxon>
        <taxon>Pseudomonadati</taxon>
        <taxon>Pseudomonadota</taxon>
        <taxon>Gammaproteobacteria</taxon>
        <taxon>Moraxellales</taxon>
        <taxon>Moraxellaceae</taxon>
        <taxon>Acinetobacter</taxon>
    </lineage>
</organism>